<evidence type="ECO:0000256" key="1">
    <source>
        <dbReference type="ARBA" id="ARBA00022801"/>
    </source>
</evidence>
<keyword evidence="6" id="KW-1185">Reference proteome</keyword>
<gene>
    <name evidence="5" type="ORF">D3P06_16790</name>
</gene>
<proteinExistence type="predicted"/>
<dbReference type="OrthoDB" id="9814760at2"/>
<sequence>MLQPGQSAARPVGGDTVRHLLIAATLLAATPALAQNRIDLIRPDAPELARPGPHAVGVRAAQFTDPDRIDVIAAMGGAEPSPALRRITAEIWYPAAEGTEAGTTYDTVLRDGTTAVALEGRAARDADPADGRFPLVILSHGYPGNRYLMSHLAENLASKGYVVVAGDHPESTYDDQQAFASTLVNRAVDQRLLLDGMADLNDAVGAITDADRAAVIGYSMGGYGALIFGGAGLSRTAIDRTEPAGFVPPDGLLDRHAAGSDTLAQLVDPRIRAVVAIAPWGRQYEFWDAAGLGDLEKPLLLVAGSVDDVSPYESIRQIFDQATGTRRHLLTFDHANHNAAAPIPAPAESWQVSDSLGRATFDHYADPVWDTVRMNNILQHFSTAFLDLHLKDDAGRADYLDLVAQSDDGVWSMDADGRTDETHSYWTGFADRSAKGLSFETREAGE</sequence>
<dbReference type="Gene3D" id="3.40.50.1820">
    <property type="entry name" value="alpha/beta hydrolase"/>
    <property type="match status" value="1"/>
</dbReference>
<reference evidence="5 6" key="1">
    <citation type="submission" date="2018-09" db="EMBL/GenBank/DDBJ databases">
        <title>Paracoccus onubensis nov. sp. a moderate halophilic bacterium isolated from Gruta de las Maravillas (Aracena, Spain).</title>
        <authorList>
            <person name="Jurado V."/>
            <person name="Gutierrez-Patricio S."/>
            <person name="Gonzalez-Pimentel J.L."/>
            <person name="Laiz L."/>
            <person name="Saiz-Jimenez C."/>
        </authorList>
    </citation>
    <scope>NUCLEOTIDE SEQUENCE [LARGE SCALE GENOMIC DNA]</scope>
    <source>
        <strain evidence="5 6">DSM 19484</strain>
    </source>
</reference>
<dbReference type="SUPFAM" id="SSF53474">
    <property type="entry name" value="alpha/beta-Hydrolases"/>
    <property type="match status" value="1"/>
</dbReference>
<dbReference type="Proteomes" id="UP000285530">
    <property type="component" value="Unassembled WGS sequence"/>
</dbReference>
<dbReference type="InterPro" id="IPR000073">
    <property type="entry name" value="AB_hydrolase_1"/>
</dbReference>
<evidence type="ECO:0000313" key="6">
    <source>
        <dbReference type="Proteomes" id="UP000285530"/>
    </source>
</evidence>
<dbReference type="PANTHER" id="PTHR10272:SF0">
    <property type="entry name" value="PLATELET-ACTIVATING FACTOR ACETYLHYDROLASE"/>
    <property type="match status" value="1"/>
</dbReference>
<evidence type="ECO:0000259" key="4">
    <source>
        <dbReference type="Pfam" id="PF00561"/>
    </source>
</evidence>
<evidence type="ECO:0000313" key="5">
    <source>
        <dbReference type="EMBL" id="RJK97357.1"/>
    </source>
</evidence>
<dbReference type="Pfam" id="PF00561">
    <property type="entry name" value="Abhydrolase_1"/>
    <property type="match status" value="1"/>
</dbReference>
<keyword evidence="2" id="KW-0442">Lipid degradation</keyword>
<comment type="caution">
    <text evidence="5">The sequence shown here is derived from an EMBL/GenBank/DDBJ whole genome shotgun (WGS) entry which is preliminary data.</text>
</comment>
<dbReference type="InterPro" id="IPR029058">
    <property type="entry name" value="AB_hydrolase_fold"/>
</dbReference>
<dbReference type="EMBL" id="QZEV01000136">
    <property type="protein sequence ID" value="RJK97357.1"/>
    <property type="molecule type" value="Genomic_DNA"/>
</dbReference>
<keyword evidence="3" id="KW-0443">Lipid metabolism</keyword>
<dbReference type="GO" id="GO:0003847">
    <property type="term" value="F:1-alkyl-2-acetylglycerophosphocholine esterase activity"/>
    <property type="evidence" value="ECO:0007669"/>
    <property type="project" value="TreeGrafter"/>
</dbReference>
<keyword evidence="1 5" id="KW-0378">Hydrolase</keyword>
<evidence type="ECO:0000256" key="2">
    <source>
        <dbReference type="ARBA" id="ARBA00022963"/>
    </source>
</evidence>
<dbReference type="PANTHER" id="PTHR10272">
    <property type="entry name" value="PLATELET-ACTIVATING FACTOR ACETYLHYDROLASE"/>
    <property type="match status" value="1"/>
</dbReference>
<accession>A0A418ZQ49</accession>
<protein>
    <submittedName>
        <fullName evidence="5">Alpha/beta fold hydrolase</fullName>
    </submittedName>
</protein>
<organism evidence="5 6">
    <name type="scientific">Paracoccus aestuarii</name>
    <dbReference type="NCBI Taxonomy" id="453842"/>
    <lineage>
        <taxon>Bacteria</taxon>
        <taxon>Pseudomonadati</taxon>
        <taxon>Pseudomonadota</taxon>
        <taxon>Alphaproteobacteria</taxon>
        <taxon>Rhodobacterales</taxon>
        <taxon>Paracoccaceae</taxon>
        <taxon>Paracoccus</taxon>
    </lineage>
</organism>
<evidence type="ECO:0000256" key="3">
    <source>
        <dbReference type="ARBA" id="ARBA00023098"/>
    </source>
</evidence>
<dbReference type="GO" id="GO:0016042">
    <property type="term" value="P:lipid catabolic process"/>
    <property type="evidence" value="ECO:0007669"/>
    <property type="project" value="UniProtKB-KW"/>
</dbReference>
<feature type="domain" description="AB hydrolase-1" evidence="4">
    <location>
        <begin position="134"/>
        <end position="227"/>
    </location>
</feature>
<dbReference type="AlphaFoldDB" id="A0A418ZQ49"/>
<name>A0A418ZQ49_9RHOB</name>